<feature type="domain" description="Translation elongation factor P/YeiP central" evidence="11">
    <location>
        <begin position="70"/>
        <end position="124"/>
    </location>
</feature>
<evidence type="ECO:0000256" key="7">
    <source>
        <dbReference type="HAMAP-Rule" id="MF_00141"/>
    </source>
</evidence>
<dbReference type="FunFam" id="2.40.50.140:FF:000009">
    <property type="entry name" value="Elongation factor P"/>
    <property type="match status" value="1"/>
</dbReference>
<dbReference type="SMART" id="SM00841">
    <property type="entry name" value="Elong-fact-P_C"/>
    <property type="match status" value="1"/>
</dbReference>
<name>A0A7C2VCC9_9AQUI</name>
<dbReference type="SUPFAM" id="SSF50249">
    <property type="entry name" value="Nucleic acid-binding proteins"/>
    <property type="match status" value="2"/>
</dbReference>
<evidence type="ECO:0000256" key="1">
    <source>
        <dbReference type="ARBA" id="ARBA00004496"/>
    </source>
</evidence>
<dbReference type="Gene3D" id="2.40.50.140">
    <property type="entry name" value="Nucleic acid-binding proteins"/>
    <property type="match status" value="2"/>
</dbReference>
<dbReference type="InterPro" id="IPR014722">
    <property type="entry name" value="Rib_uL2_dom2"/>
</dbReference>
<dbReference type="AlphaFoldDB" id="A0A7C2VCC9"/>
<comment type="caution">
    <text evidence="12">The sequence shown here is derived from an EMBL/GenBank/DDBJ whole genome shotgun (WGS) entry which is preliminary data.</text>
</comment>
<dbReference type="EMBL" id="DSFP01000080">
    <property type="protein sequence ID" value="HEW46877.1"/>
    <property type="molecule type" value="Genomic_DNA"/>
</dbReference>
<dbReference type="GO" id="GO:0003746">
    <property type="term" value="F:translation elongation factor activity"/>
    <property type="evidence" value="ECO:0007669"/>
    <property type="project" value="UniProtKB-UniRule"/>
</dbReference>
<accession>A0A7C2VCC9</accession>
<comment type="function">
    <text evidence="7">Involved in peptide bond synthesis. Stimulates efficient translation and peptide-bond synthesis on native or reconstituted 70S ribosomes in vitro. Probably functions indirectly by altering the affinity of the ribosome for aminoacyl-tRNA, thus increasing their reactivity as acceptors for peptidyl transferase.</text>
</comment>
<evidence type="ECO:0000256" key="2">
    <source>
        <dbReference type="ARBA" id="ARBA00004815"/>
    </source>
</evidence>
<dbReference type="InterPro" id="IPR015365">
    <property type="entry name" value="Elong-fact-P_C"/>
</dbReference>
<dbReference type="NCBIfam" id="NF001810">
    <property type="entry name" value="PRK00529.1"/>
    <property type="match status" value="1"/>
</dbReference>
<evidence type="ECO:0000256" key="6">
    <source>
        <dbReference type="ARBA" id="ARBA00022917"/>
    </source>
</evidence>
<comment type="pathway">
    <text evidence="2 7">Protein biosynthesis; polypeptide chain elongation.</text>
</comment>
<dbReference type="PROSITE" id="PS01275">
    <property type="entry name" value="EFP"/>
    <property type="match status" value="1"/>
</dbReference>
<dbReference type="SUPFAM" id="SSF50104">
    <property type="entry name" value="Translation proteins SH3-like domain"/>
    <property type="match status" value="1"/>
</dbReference>
<evidence type="ECO:0000256" key="3">
    <source>
        <dbReference type="ARBA" id="ARBA00009479"/>
    </source>
</evidence>
<dbReference type="FunFam" id="2.40.50.140:FF:000004">
    <property type="entry name" value="Elongation factor P"/>
    <property type="match status" value="1"/>
</dbReference>
<evidence type="ECO:0000259" key="11">
    <source>
        <dbReference type="SMART" id="SM01185"/>
    </source>
</evidence>
<dbReference type="GO" id="GO:0043043">
    <property type="term" value="P:peptide biosynthetic process"/>
    <property type="evidence" value="ECO:0007669"/>
    <property type="project" value="InterPro"/>
</dbReference>
<keyword evidence="5 7" id="KW-0251">Elongation factor</keyword>
<dbReference type="InterPro" id="IPR008991">
    <property type="entry name" value="Translation_prot_SH3-like_sf"/>
</dbReference>
<dbReference type="InterPro" id="IPR001059">
    <property type="entry name" value="Transl_elong_P/YeiP_cen"/>
</dbReference>
<evidence type="ECO:0000256" key="4">
    <source>
        <dbReference type="ARBA" id="ARBA00022490"/>
    </source>
</evidence>
<dbReference type="InterPro" id="IPR013185">
    <property type="entry name" value="Transl_elong_KOW-like"/>
</dbReference>
<dbReference type="Pfam" id="PF01132">
    <property type="entry name" value="EFP"/>
    <property type="match status" value="1"/>
</dbReference>
<dbReference type="CDD" id="cd05794">
    <property type="entry name" value="S1_EF-P_repeat_2"/>
    <property type="match status" value="1"/>
</dbReference>
<dbReference type="InterPro" id="IPR020599">
    <property type="entry name" value="Transl_elong_fac_P/YeiP"/>
</dbReference>
<dbReference type="SMART" id="SM01185">
    <property type="entry name" value="EFP"/>
    <property type="match status" value="1"/>
</dbReference>
<dbReference type="FunFam" id="2.30.30.30:FF:000003">
    <property type="entry name" value="Elongation factor P"/>
    <property type="match status" value="1"/>
</dbReference>
<evidence type="ECO:0000256" key="5">
    <source>
        <dbReference type="ARBA" id="ARBA00022768"/>
    </source>
</evidence>
<evidence type="ECO:0000256" key="9">
    <source>
        <dbReference type="RuleBase" id="RU004389"/>
    </source>
</evidence>
<dbReference type="PANTHER" id="PTHR30053">
    <property type="entry name" value="ELONGATION FACTOR P"/>
    <property type="match status" value="1"/>
</dbReference>
<protein>
    <recommendedName>
        <fullName evidence="7 8">Elongation factor P</fullName>
        <shortName evidence="7">EF-P</shortName>
    </recommendedName>
</protein>
<comment type="subcellular location">
    <subcellularLocation>
        <location evidence="1 7">Cytoplasm</location>
    </subcellularLocation>
</comment>
<proteinExistence type="inferred from homology"/>
<reference evidence="12" key="1">
    <citation type="journal article" date="2020" name="mSystems">
        <title>Genome- and Community-Level Interaction Insights into Carbon Utilization and Element Cycling Functions of Hydrothermarchaeota in Hydrothermal Sediment.</title>
        <authorList>
            <person name="Zhou Z."/>
            <person name="Liu Y."/>
            <person name="Xu W."/>
            <person name="Pan J."/>
            <person name="Luo Z.H."/>
            <person name="Li M."/>
        </authorList>
    </citation>
    <scope>NUCLEOTIDE SEQUENCE [LARGE SCALE GENOMIC DNA]</scope>
    <source>
        <strain evidence="12">SpSt-132</strain>
    </source>
</reference>
<evidence type="ECO:0000313" key="12">
    <source>
        <dbReference type="EMBL" id="HEW46877.1"/>
    </source>
</evidence>
<feature type="domain" description="Elongation factor P C-terminal" evidence="10">
    <location>
        <begin position="132"/>
        <end position="187"/>
    </location>
</feature>
<dbReference type="InterPro" id="IPR011768">
    <property type="entry name" value="Transl_elongation_fac_P"/>
</dbReference>
<dbReference type="PIRSF" id="PIRSF005901">
    <property type="entry name" value="EF-P"/>
    <property type="match status" value="1"/>
</dbReference>
<dbReference type="Pfam" id="PF08207">
    <property type="entry name" value="EFP_N"/>
    <property type="match status" value="1"/>
</dbReference>
<keyword evidence="6 7" id="KW-0648">Protein biosynthesis</keyword>
<dbReference type="HAMAP" id="MF_00141">
    <property type="entry name" value="EF_P"/>
    <property type="match status" value="1"/>
</dbReference>
<evidence type="ECO:0000256" key="8">
    <source>
        <dbReference type="NCBIfam" id="TIGR00038"/>
    </source>
</evidence>
<dbReference type="Pfam" id="PF09285">
    <property type="entry name" value="Elong-fact-P_C"/>
    <property type="match status" value="1"/>
</dbReference>
<dbReference type="GO" id="GO:0005829">
    <property type="term" value="C:cytosol"/>
    <property type="evidence" value="ECO:0007669"/>
    <property type="project" value="UniProtKB-ARBA"/>
</dbReference>
<dbReference type="Gene3D" id="2.30.30.30">
    <property type="match status" value="1"/>
</dbReference>
<dbReference type="UniPathway" id="UPA00345"/>
<sequence>MGVKIDINSVQRDMFIEHNGVPHRVLDYEHVKPGKGQAFVRVKAKNMQTGNVIEITYKSSDAIELADFEQVFAEYSYNDGDYYYFVSQTTYEMIPVSSENVKEETKFLKEGMTVVVFLYKGQPIGIELPKQVELAVVETEPAFKGDTAAGGSKPAKLETGAVIQVPFFVKEGDIVKVDTRTGAYIEVVKRA</sequence>
<dbReference type="NCBIfam" id="TIGR00038">
    <property type="entry name" value="efp"/>
    <property type="match status" value="1"/>
</dbReference>
<organism evidence="12">
    <name type="scientific">Hydrogenobacter sp</name>
    <dbReference type="NCBI Taxonomy" id="2152829"/>
    <lineage>
        <taxon>Bacteria</taxon>
        <taxon>Pseudomonadati</taxon>
        <taxon>Aquificota</taxon>
        <taxon>Aquificia</taxon>
        <taxon>Aquificales</taxon>
        <taxon>Aquificaceae</taxon>
        <taxon>Hydrogenobacter</taxon>
    </lineage>
</organism>
<dbReference type="PANTHER" id="PTHR30053:SF12">
    <property type="entry name" value="ELONGATION FACTOR P (EF-P) FAMILY PROTEIN"/>
    <property type="match status" value="1"/>
</dbReference>
<dbReference type="InterPro" id="IPR013852">
    <property type="entry name" value="Transl_elong_P/YeiP_CS"/>
</dbReference>
<gene>
    <name evidence="7 12" type="primary">efp</name>
    <name evidence="12" type="ORF">ENO47_09520</name>
</gene>
<keyword evidence="4 7" id="KW-0963">Cytoplasm</keyword>
<comment type="similarity">
    <text evidence="3 7 9">Belongs to the elongation factor P family.</text>
</comment>
<dbReference type="CDD" id="cd04470">
    <property type="entry name" value="S1_EF-P_repeat_1"/>
    <property type="match status" value="1"/>
</dbReference>
<dbReference type="InterPro" id="IPR012340">
    <property type="entry name" value="NA-bd_OB-fold"/>
</dbReference>
<evidence type="ECO:0000259" key="10">
    <source>
        <dbReference type="SMART" id="SM00841"/>
    </source>
</evidence>